<dbReference type="Pfam" id="PF02465">
    <property type="entry name" value="FliD_N"/>
    <property type="match status" value="1"/>
</dbReference>
<dbReference type="GO" id="GO:0009424">
    <property type="term" value="C:bacterial-type flagellum hook"/>
    <property type="evidence" value="ECO:0007669"/>
    <property type="project" value="UniProtKB-UniRule"/>
</dbReference>
<feature type="domain" description="Flagellar hook-associated protein 2 N-terminal" evidence="6">
    <location>
        <begin position="10"/>
        <end position="106"/>
    </location>
</feature>
<evidence type="ECO:0000256" key="1">
    <source>
        <dbReference type="ARBA" id="ARBA00009764"/>
    </source>
</evidence>
<dbReference type="PATRIC" id="fig|1461583.4.peg.1083"/>
<proteinExistence type="inferred from homology"/>
<comment type="subcellular location">
    <subcellularLocation>
        <location evidence="5">Secreted</location>
    </subcellularLocation>
    <subcellularLocation>
        <location evidence="5">Bacterial flagellum</location>
    </subcellularLocation>
</comment>
<evidence type="ECO:0000256" key="5">
    <source>
        <dbReference type="RuleBase" id="RU362066"/>
    </source>
</evidence>
<dbReference type="InterPro" id="IPR003481">
    <property type="entry name" value="FliD_N"/>
</dbReference>
<dbReference type="HOGENOM" id="CLU_015182_0_0_9"/>
<sequence length="687" mass="74417">MVMRMGGLASGMDIDALVEKLMKAERMPLDKTFQKKQTYEWQRDAYRGVNTKLKTFDTFLFDKMIMSGKMNQKSATSSNDNLVTVKANPGASGHISIGGVSQLATSAQAVGTQTAATGSSKLSELGIAGTSIELKAIGVDGNLAKEATTISFDPNTETVDQLVKKINDSGAGVTALFEGGKLSLSAKNTGSDKAGQGEIIATNGIDVFDKLGFAGTNGKLASNGKNAMFEVNGIQTERSSNTFTISGYEMTLKETFNSSQIAGKQLTSAQTELTNAQAALPGLQTAKDNAQQFYNTTDAQYQSARALTFAGDADVESFFDTADKKVLKELTADDITALNSLKGLEGDDLKNAINALEDGDTKTKLQGMKENRLTDFVKNSDKLADLQVLNIEREGQQAALKSKEAAEASFTAGERRITEASQAVTNAQNAVDNNVAGGATVAPVTMQASSDTKAAKEQILEFVEKYNEMIESFSGQLKETKYRDYQPLTKEQREDMSENEQKLWDEKAKSGLLRNDQIIREGMSNMRSTFMSPVGGLGDKLMDSLAKIGITTSSDLKAGGKLVIDDKKLDAALAKDSNQVHKLFSQTGEVKKDENGRVTEDTRGIAWRLRDAMKDMTTQIEKKAGKDGSTNQTHGLGRKIVESDDRITKLQAKMKDIEARYWKQFTAMEKAINKANEQSGMFAQFGQ</sequence>
<dbReference type="InterPro" id="IPR010809">
    <property type="entry name" value="FliD_C"/>
</dbReference>
<keyword evidence="3" id="KW-0175">Coiled coil</keyword>
<keyword evidence="8" id="KW-0282">Flagellum</keyword>
<reference evidence="8" key="1">
    <citation type="submission" date="2014-07" db="EMBL/GenBank/DDBJ databases">
        <authorList>
            <person name="Urmite Genomes Urmite Genomes"/>
        </authorList>
    </citation>
    <scope>NUCLEOTIDE SEQUENCE</scope>
    <source>
        <strain evidence="8">13S34_air</strain>
    </source>
</reference>
<name>A0A078M710_9BACL</name>
<feature type="domain" description="Flagellar hook-associated protein 2 C-terminal" evidence="7">
    <location>
        <begin position="405"/>
        <end position="677"/>
    </location>
</feature>
<evidence type="ECO:0000256" key="4">
    <source>
        <dbReference type="ARBA" id="ARBA00023143"/>
    </source>
</evidence>
<dbReference type="GO" id="GO:0009421">
    <property type="term" value="C:bacterial-type flagellum filament cap"/>
    <property type="evidence" value="ECO:0007669"/>
    <property type="project" value="InterPro"/>
</dbReference>
<keyword evidence="5" id="KW-0964">Secreted</keyword>
<evidence type="ECO:0000256" key="2">
    <source>
        <dbReference type="ARBA" id="ARBA00011255"/>
    </source>
</evidence>
<dbReference type="PANTHER" id="PTHR30288">
    <property type="entry name" value="FLAGELLAR CAP/ASSEMBLY PROTEIN FLID"/>
    <property type="match status" value="1"/>
</dbReference>
<dbReference type="GO" id="GO:0005576">
    <property type="term" value="C:extracellular region"/>
    <property type="evidence" value="ECO:0007669"/>
    <property type="project" value="UniProtKB-SubCell"/>
</dbReference>
<comment type="subunit">
    <text evidence="2 5">Homopentamer.</text>
</comment>
<dbReference type="AlphaFoldDB" id="A0A078M710"/>
<dbReference type="PANTHER" id="PTHR30288:SF0">
    <property type="entry name" value="FLAGELLAR HOOK-ASSOCIATED PROTEIN 2"/>
    <property type="match status" value="1"/>
</dbReference>
<keyword evidence="4 5" id="KW-0975">Bacterial flagellum</keyword>
<dbReference type="InterPro" id="IPR040026">
    <property type="entry name" value="FliD"/>
</dbReference>
<gene>
    <name evidence="8" type="primary">fliD</name>
    <name evidence="8" type="ORF">BN1050_01122</name>
</gene>
<evidence type="ECO:0000259" key="6">
    <source>
        <dbReference type="Pfam" id="PF02465"/>
    </source>
</evidence>
<comment type="similarity">
    <text evidence="1 5">Belongs to the FliD family.</text>
</comment>
<dbReference type="Pfam" id="PF07195">
    <property type="entry name" value="FliD_C"/>
    <property type="match status" value="1"/>
</dbReference>
<protein>
    <recommendedName>
        <fullName evidence="5">Flagellar hook-associated protein 2</fullName>
        <shortName evidence="5">HAP2</shortName>
    </recommendedName>
    <alternativeName>
        <fullName evidence="5">Flagellar cap protein</fullName>
    </alternativeName>
</protein>
<keyword evidence="8" id="KW-0966">Cell projection</keyword>
<accession>A0A078M710</accession>
<comment type="function">
    <text evidence="5">Required for morphogenesis and for the elongation of the flagellar filament by facilitating polymerization of the flagellin monomers at the tip of growing filament. Forms a capping structure, which prevents flagellin subunits (transported through the central channel of the flagellum) from leaking out without polymerization at the distal end.</text>
</comment>
<evidence type="ECO:0000313" key="8">
    <source>
        <dbReference type="EMBL" id="CEA02074.1"/>
    </source>
</evidence>
<keyword evidence="8" id="KW-0969">Cilium</keyword>
<dbReference type="GO" id="GO:0071973">
    <property type="term" value="P:bacterial-type flagellum-dependent cell motility"/>
    <property type="evidence" value="ECO:0007669"/>
    <property type="project" value="TreeGrafter"/>
</dbReference>
<evidence type="ECO:0000259" key="7">
    <source>
        <dbReference type="Pfam" id="PF07195"/>
    </source>
</evidence>
<dbReference type="GO" id="GO:0007155">
    <property type="term" value="P:cell adhesion"/>
    <property type="evidence" value="ECO:0007669"/>
    <property type="project" value="InterPro"/>
</dbReference>
<dbReference type="EMBL" id="LN483074">
    <property type="protein sequence ID" value="CEA02074.1"/>
    <property type="molecule type" value="Genomic_DNA"/>
</dbReference>
<evidence type="ECO:0000256" key="3">
    <source>
        <dbReference type="ARBA" id="ARBA00023054"/>
    </source>
</evidence>
<organism evidence="8">
    <name type="scientific">Metalysinibacillus saudimassiliensis</name>
    <dbReference type="NCBI Taxonomy" id="1461583"/>
    <lineage>
        <taxon>Bacteria</taxon>
        <taxon>Bacillati</taxon>
        <taxon>Bacillota</taxon>
        <taxon>Bacilli</taxon>
        <taxon>Bacillales</taxon>
        <taxon>Caryophanaceae</taxon>
        <taxon>Metalysinibacillus</taxon>
    </lineage>
</organism>